<feature type="transmembrane region" description="Helical" evidence="2">
    <location>
        <begin position="71"/>
        <end position="94"/>
    </location>
</feature>
<dbReference type="SUPFAM" id="SSF57095">
    <property type="entry name" value="Scorpion toxin-like"/>
    <property type="match status" value="1"/>
</dbReference>
<keyword evidence="3" id="KW-0732">Signal</keyword>
<keyword evidence="2" id="KW-0812">Transmembrane</keyword>
<evidence type="ECO:0000256" key="2">
    <source>
        <dbReference type="SAM" id="Phobius"/>
    </source>
</evidence>
<feature type="domain" description="Knottins-like" evidence="4">
    <location>
        <begin position="21"/>
        <end position="65"/>
    </location>
</feature>
<dbReference type="AlphaFoldDB" id="A0A6A5HLK1"/>
<keyword evidence="2" id="KW-1133">Transmembrane helix</keyword>
<evidence type="ECO:0000256" key="1">
    <source>
        <dbReference type="ARBA" id="ARBA00023157"/>
    </source>
</evidence>
<evidence type="ECO:0000259" key="4">
    <source>
        <dbReference type="SMART" id="SM00505"/>
    </source>
</evidence>
<dbReference type="SMART" id="SM00505">
    <property type="entry name" value="Knot1"/>
    <property type="match status" value="1"/>
</dbReference>
<dbReference type="KEGG" id="crq:GCK72_000237"/>
<name>A0A6A5HLK1_CAERE</name>
<dbReference type="GO" id="GO:0006952">
    <property type="term" value="P:defense response"/>
    <property type="evidence" value="ECO:0007669"/>
    <property type="project" value="InterPro"/>
</dbReference>
<protein>
    <recommendedName>
        <fullName evidence="4">Knottins-like domain-containing protein</fullName>
    </recommendedName>
</protein>
<feature type="chain" id="PRO_5025581680" description="Knottins-like domain-containing protein" evidence="3">
    <location>
        <begin position="23"/>
        <end position="95"/>
    </location>
</feature>
<dbReference type="GeneID" id="9812243"/>
<dbReference type="Proteomes" id="UP000483820">
    <property type="component" value="Chromosome I"/>
</dbReference>
<proteinExistence type="predicted"/>
<reference evidence="5 6" key="1">
    <citation type="submission" date="2019-12" db="EMBL/GenBank/DDBJ databases">
        <title>Chromosome-level assembly of the Caenorhabditis remanei genome.</title>
        <authorList>
            <person name="Teterina A.A."/>
            <person name="Willis J.H."/>
            <person name="Phillips P.C."/>
        </authorList>
    </citation>
    <scope>NUCLEOTIDE SEQUENCE [LARGE SCALE GENOMIC DNA]</scope>
    <source>
        <strain evidence="5 6">PX506</strain>
        <tissue evidence="5">Whole organism</tissue>
    </source>
</reference>
<comment type="caution">
    <text evidence="5">The sequence shown here is derived from an EMBL/GenBank/DDBJ whole genome shotgun (WGS) entry which is preliminary data.</text>
</comment>
<dbReference type="Gene3D" id="3.30.30.10">
    <property type="entry name" value="Knottin, scorpion toxin-like"/>
    <property type="match status" value="1"/>
</dbReference>
<dbReference type="EMBL" id="WUAV01000001">
    <property type="protein sequence ID" value="KAF1768425.1"/>
    <property type="molecule type" value="Genomic_DNA"/>
</dbReference>
<accession>A0A6A5HLK1</accession>
<keyword evidence="2" id="KW-0472">Membrane</keyword>
<dbReference type="RefSeq" id="XP_003094128.2">
    <property type="nucleotide sequence ID" value="XM_003094080.2"/>
</dbReference>
<gene>
    <name evidence="5" type="ORF">GCK72_000237</name>
</gene>
<feature type="signal peptide" evidence="3">
    <location>
        <begin position="1"/>
        <end position="22"/>
    </location>
</feature>
<dbReference type="Pfam" id="PF00304">
    <property type="entry name" value="Gamma-thionin"/>
    <property type="match status" value="1"/>
</dbReference>
<dbReference type="CTD" id="9812243"/>
<sequence>MKLHTLLYVSVLLAVFSTMVLADVKSGHFKGPCYHDSNCNGVCRDEGYKSGHCSRWGGACWCVTPAGSTPVAAMSILVAFVLTNACTIAVRVTWS</sequence>
<organism evidence="5 6">
    <name type="scientific">Caenorhabditis remanei</name>
    <name type="common">Caenorhabditis vulgaris</name>
    <dbReference type="NCBI Taxonomy" id="31234"/>
    <lineage>
        <taxon>Eukaryota</taxon>
        <taxon>Metazoa</taxon>
        <taxon>Ecdysozoa</taxon>
        <taxon>Nematoda</taxon>
        <taxon>Chromadorea</taxon>
        <taxon>Rhabditida</taxon>
        <taxon>Rhabditina</taxon>
        <taxon>Rhabditomorpha</taxon>
        <taxon>Rhabditoidea</taxon>
        <taxon>Rhabditidae</taxon>
        <taxon>Peloderinae</taxon>
        <taxon>Caenorhabditis</taxon>
    </lineage>
</organism>
<keyword evidence="1" id="KW-1015">Disulfide bond</keyword>
<dbReference type="InterPro" id="IPR003614">
    <property type="entry name" value="Knottins"/>
</dbReference>
<evidence type="ECO:0000313" key="6">
    <source>
        <dbReference type="Proteomes" id="UP000483820"/>
    </source>
</evidence>
<dbReference type="InterPro" id="IPR036574">
    <property type="entry name" value="Scorpion_toxin-like_sf"/>
</dbReference>
<evidence type="ECO:0000313" key="5">
    <source>
        <dbReference type="EMBL" id="KAF1768425.1"/>
    </source>
</evidence>
<evidence type="ECO:0000256" key="3">
    <source>
        <dbReference type="SAM" id="SignalP"/>
    </source>
</evidence>
<dbReference type="CDD" id="cd00107">
    <property type="entry name" value="Knot1"/>
    <property type="match status" value="1"/>
</dbReference>